<accession>A0ABD4TCN3</accession>
<dbReference type="InterPro" id="IPR029026">
    <property type="entry name" value="tRNA_m1G_MTases_N"/>
</dbReference>
<dbReference type="AlphaFoldDB" id="A0ABD4TCN3"/>
<dbReference type="EC" id="2.1.1.257" evidence="6"/>
<evidence type="ECO:0000256" key="6">
    <source>
        <dbReference type="HAMAP-Rule" id="MF_00587"/>
    </source>
</evidence>
<keyword evidence="4 6" id="KW-0949">S-adenosyl-L-methionine</keyword>
<dbReference type="PANTHER" id="PTHR40703:SF1">
    <property type="entry name" value="TRNA (PSEUDOURIDINE(54)-N(1))-METHYLTRANSFERASE"/>
    <property type="match status" value="1"/>
</dbReference>
<sequence length="189" mass="20687">MKRFAVVGHLAATSGTFSLNDLAGSGGRMDVLCRCINSSFFLSHDLRRDVECYLVLCGEPGPEKTVLFRGSEVRYLSPDERSSAALIKKALSIPCGDEFRESTPGVYVRRGGLARLLAGIPFAVLDEAGEDVRTVPALPEAYLLSDHHNFTAEEEALIAGYSRYSVGPRSLHADHTITVLLNEMDRRES</sequence>
<evidence type="ECO:0000313" key="8">
    <source>
        <dbReference type="Proteomes" id="UP001523230"/>
    </source>
</evidence>
<dbReference type="PANTHER" id="PTHR40703">
    <property type="entry name" value="TRNA (PSEUDOURIDINE(54)-N(1))-METHYLTRANSFERASE"/>
    <property type="match status" value="1"/>
</dbReference>
<dbReference type="Pfam" id="PF04013">
    <property type="entry name" value="Methyltrn_RNA_2"/>
    <property type="match status" value="1"/>
</dbReference>
<protein>
    <recommendedName>
        <fullName evidence="6">tRNA (pseudouridine(54)-N(1))-methyltransferase</fullName>
        <ecNumber evidence="6">2.1.1.257</ecNumber>
    </recommendedName>
</protein>
<comment type="subunit">
    <text evidence="6">Homodimer.</text>
</comment>
<keyword evidence="5 6" id="KW-0819">tRNA processing</keyword>
<dbReference type="Proteomes" id="UP001523230">
    <property type="component" value="Unassembled WGS sequence"/>
</dbReference>
<keyword evidence="3 6" id="KW-0808">Transferase</keyword>
<comment type="caution">
    <text evidence="7">The sequence shown here is derived from an EMBL/GenBank/DDBJ whole genome shotgun (WGS) entry which is preliminary data.</text>
</comment>
<dbReference type="GO" id="GO:0030488">
    <property type="term" value="P:tRNA methylation"/>
    <property type="evidence" value="ECO:0007669"/>
    <property type="project" value="UniProtKB-UniRule"/>
</dbReference>
<dbReference type="InterPro" id="IPR029028">
    <property type="entry name" value="Alpha/beta_knot_MTases"/>
</dbReference>
<gene>
    <name evidence="6" type="primary">trmY</name>
    <name evidence="7" type="ORF">DIC75_09105</name>
</gene>
<dbReference type="Gene3D" id="3.40.1280.10">
    <property type="match status" value="1"/>
</dbReference>
<keyword evidence="8" id="KW-1185">Reference proteome</keyword>
<dbReference type="InterPro" id="IPR007158">
    <property type="entry name" value="TrmY"/>
</dbReference>
<comment type="catalytic activity">
    <reaction evidence="6">
        <text>pseudouridine(54) in tRNA + S-adenosyl-L-methionine = N(1)-methylpseudouridine(54) in tRNA + S-adenosyl-L-homocysteine + H(+)</text>
        <dbReference type="Rhea" id="RHEA:55292"/>
        <dbReference type="Rhea" id="RHEA-COMP:14140"/>
        <dbReference type="Rhea" id="RHEA-COMP:14141"/>
        <dbReference type="ChEBI" id="CHEBI:15378"/>
        <dbReference type="ChEBI" id="CHEBI:57856"/>
        <dbReference type="ChEBI" id="CHEBI:59789"/>
        <dbReference type="ChEBI" id="CHEBI:65314"/>
        <dbReference type="ChEBI" id="CHEBI:74890"/>
        <dbReference type="EC" id="2.1.1.257"/>
    </reaction>
</comment>
<proteinExistence type="inferred from homology"/>
<comment type="function">
    <text evidence="6">Specifically catalyzes the N1-methylation of pseudouridine at position 54 (Psi54) in tRNAs.</text>
</comment>
<reference evidence="7 8" key="1">
    <citation type="submission" date="2018-05" db="EMBL/GenBank/DDBJ databases">
        <title>Isolation and characterization of genus Methanoculleus species and their viruses from deep sea marine sediment offshore southwestern Taiwan.</title>
        <authorList>
            <person name="Wei W.-H."/>
            <person name="Chen W.-C."/>
            <person name="Lai M.-C."/>
            <person name="Chen S.-C."/>
        </authorList>
    </citation>
    <scope>NUCLEOTIDE SEQUENCE [LARGE SCALE GENOMIC DNA]</scope>
    <source>
        <strain evidence="7 8">CWC-02</strain>
    </source>
</reference>
<dbReference type="GO" id="GO:0008757">
    <property type="term" value="F:S-adenosylmethionine-dependent methyltransferase activity"/>
    <property type="evidence" value="ECO:0007669"/>
    <property type="project" value="UniProtKB-UniRule"/>
</dbReference>
<dbReference type="SUPFAM" id="SSF75217">
    <property type="entry name" value="alpha/beta knot"/>
    <property type="match status" value="1"/>
</dbReference>
<evidence type="ECO:0000256" key="2">
    <source>
        <dbReference type="ARBA" id="ARBA00022603"/>
    </source>
</evidence>
<dbReference type="HAMAP" id="MF_00587">
    <property type="entry name" value="tRNA_methyltr_TrmY"/>
    <property type="match status" value="1"/>
</dbReference>
<comment type="subcellular location">
    <subcellularLocation>
        <location evidence="6">Cytoplasm</location>
    </subcellularLocation>
</comment>
<dbReference type="EMBL" id="QFDM01000002">
    <property type="protein sequence ID" value="MCM2466458.1"/>
    <property type="molecule type" value="Genomic_DNA"/>
</dbReference>
<comment type="caution">
    <text evidence="6">Lacks conserved residue(s) required for the propagation of feature annotation.</text>
</comment>
<feature type="binding site" evidence="6">
    <location>
        <position position="125"/>
    </location>
    <ligand>
        <name>S-adenosyl-L-methionine</name>
        <dbReference type="ChEBI" id="CHEBI:59789"/>
    </ligand>
</feature>
<evidence type="ECO:0000256" key="5">
    <source>
        <dbReference type="ARBA" id="ARBA00022694"/>
    </source>
</evidence>
<dbReference type="GO" id="GO:0008175">
    <property type="term" value="F:tRNA methyltransferase activity"/>
    <property type="evidence" value="ECO:0007669"/>
    <property type="project" value="UniProtKB-UniRule"/>
</dbReference>
<organism evidence="7 8">
    <name type="scientific">Methanoculleus oceani</name>
    <dbReference type="NCBI Taxonomy" id="2184756"/>
    <lineage>
        <taxon>Archaea</taxon>
        <taxon>Methanobacteriati</taxon>
        <taxon>Methanobacteriota</taxon>
        <taxon>Stenosarchaea group</taxon>
        <taxon>Methanomicrobia</taxon>
        <taxon>Methanomicrobiales</taxon>
        <taxon>Methanomicrobiaceae</taxon>
        <taxon>Methanoculleus</taxon>
    </lineage>
</organism>
<dbReference type="RefSeq" id="WP_250987711.1">
    <property type="nucleotide sequence ID" value="NZ_QFDM01000002.1"/>
</dbReference>
<keyword evidence="2 6" id="KW-0489">Methyltransferase</keyword>
<evidence type="ECO:0000256" key="3">
    <source>
        <dbReference type="ARBA" id="ARBA00022679"/>
    </source>
</evidence>
<dbReference type="CDD" id="cd18087">
    <property type="entry name" value="TrmY-like"/>
    <property type="match status" value="1"/>
</dbReference>
<dbReference type="GO" id="GO:0005737">
    <property type="term" value="C:cytoplasm"/>
    <property type="evidence" value="ECO:0007669"/>
    <property type="project" value="UniProtKB-SubCell"/>
</dbReference>
<keyword evidence="1 6" id="KW-0963">Cytoplasm</keyword>
<evidence type="ECO:0000256" key="4">
    <source>
        <dbReference type="ARBA" id="ARBA00022691"/>
    </source>
</evidence>
<comment type="similarity">
    <text evidence="6">Belongs to the methyltransferase superfamily. TrmY family.</text>
</comment>
<dbReference type="NCBIfam" id="NF002560">
    <property type="entry name" value="PRK02135.1"/>
    <property type="match status" value="1"/>
</dbReference>
<name>A0ABD4TCN3_9EURY</name>
<evidence type="ECO:0000313" key="7">
    <source>
        <dbReference type="EMBL" id="MCM2466458.1"/>
    </source>
</evidence>
<evidence type="ECO:0000256" key="1">
    <source>
        <dbReference type="ARBA" id="ARBA00022490"/>
    </source>
</evidence>